<dbReference type="NCBIfam" id="NF033832">
    <property type="entry name" value="sce7726_fam"/>
    <property type="match status" value="1"/>
</dbReference>
<accession>A0A5M9R9R3</accession>
<evidence type="ECO:0000313" key="1">
    <source>
        <dbReference type="EMBL" id="KAA8716766.1"/>
    </source>
</evidence>
<organism evidence="1 2">
    <name type="scientific">Morganella psychrotolerans</name>
    <dbReference type="NCBI Taxonomy" id="368603"/>
    <lineage>
        <taxon>Bacteria</taxon>
        <taxon>Pseudomonadati</taxon>
        <taxon>Pseudomonadota</taxon>
        <taxon>Gammaproteobacteria</taxon>
        <taxon>Enterobacterales</taxon>
        <taxon>Morganellaceae</taxon>
        <taxon>Morganella</taxon>
    </lineage>
</organism>
<protein>
    <submittedName>
        <fullName evidence="1">Sce7726 family protein</fullName>
    </submittedName>
</protein>
<dbReference type="RefSeq" id="WP_150384624.1">
    <property type="nucleotide sequence ID" value="NZ_BAAAFS010000001.1"/>
</dbReference>
<gene>
    <name evidence="1" type="ORF">F4V73_02500</name>
</gene>
<dbReference type="InterPro" id="IPR047729">
    <property type="entry name" value="Sce7726-like"/>
</dbReference>
<dbReference type="AlphaFoldDB" id="A0A5M9R9R3"/>
<reference evidence="1 2" key="1">
    <citation type="submission" date="2019-09" db="EMBL/GenBank/DDBJ databases">
        <title>Draft genome sequence of various Type strains from the CCUG.</title>
        <authorList>
            <person name="Pineiro-Iglesias B."/>
            <person name="Tunovic T."/>
            <person name="Unosson C."/>
            <person name="Inganas E."/>
            <person name="Ohlen M."/>
            <person name="Cardew S."/>
            <person name="Jensie-Markopoulos S."/>
            <person name="Salva-Serra F."/>
            <person name="Jaen-Luchoro D."/>
            <person name="Karlsson R."/>
            <person name="Svensson-Stadler L."/>
            <person name="Chun J."/>
            <person name="Moore E."/>
        </authorList>
    </citation>
    <scope>NUCLEOTIDE SEQUENCE [LARGE SCALE GENOMIC DNA]</scope>
    <source>
        <strain evidence="1 2">CCUG 53682T</strain>
    </source>
</reference>
<dbReference type="EMBL" id="VXKB01000001">
    <property type="protein sequence ID" value="KAA8716766.1"/>
    <property type="molecule type" value="Genomic_DNA"/>
</dbReference>
<comment type="caution">
    <text evidence="1">The sequence shown here is derived from an EMBL/GenBank/DDBJ whole genome shotgun (WGS) entry which is preliminary data.</text>
</comment>
<name>A0A5M9R9R3_9GAMM</name>
<sequence>MQHNDDLNTFYAKIFRRSFFSSLAKGKSLEDAFVGFENILSEYPNMTLRDVFISYFDKLKNNYRNEYVYKSAIVNKIIFGRHSPRTSSTSIELPVNNSIVDVAIFNGCSTAYEIKSEYDTPKRLSTQSIDYLDVFEKVYIVTHPKFAEKYCDLNIPYIGVISLTMKDTLKVEKEAISNFDNIKHDKIFNIMRKNEFISIIEHYTDEKIHLPNGLVYKYCREVFNTMPLKLANDYFLQAMKKRANNKDFIDYIYSLPACLRALGYATPLSKKQKDYVVNLMDSKIKSY</sequence>
<evidence type="ECO:0000313" key="2">
    <source>
        <dbReference type="Proteomes" id="UP000322181"/>
    </source>
</evidence>
<dbReference type="Proteomes" id="UP000322181">
    <property type="component" value="Unassembled WGS sequence"/>
</dbReference>
<proteinExistence type="predicted"/>